<gene>
    <name evidence="1" type="ORF">DL762_008048</name>
</gene>
<comment type="caution">
    <text evidence="1">The sequence shown here is derived from an EMBL/GenBank/DDBJ whole genome shotgun (WGS) entry which is preliminary data.</text>
</comment>
<evidence type="ECO:0000313" key="1">
    <source>
        <dbReference type="EMBL" id="RYO79689.1"/>
    </source>
</evidence>
<dbReference type="Proteomes" id="UP000294003">
    <property type="component" value="Unassembled WGS sequence"/>
</dbReference>
<organism evidence="1 2">
    <name type="scientific">Monosporascus cannonballus</name>
    <dbReference type="NCBI Taxonomy" id="155416"/>
    <lineage>
        <taxon>Eukaryota</taxon>
        <taxon>Fungi</taxon>
        <taxon>Dikarya</taxon>
        <taxon>Ascomycota</taxon>
        <taxon>Pezizomycotina</taxon>
        <taxon>Sordariomycetes</taxon>
        <taxon>Xylariomycetidae</taxon>
        <taxon>Xylariales</taxon>
        <taxon>Xylariales incertae sedis</taxon>
        <taxon>Monosporascus</taxon>
    </lineage>
</organism>
<evidence type="ECO:0000313" key="2">
    <source>
        <dbReference type="Proteomes" id="UP000294003"/>
    </source>
</evidence>
<dbReference type="EMBL" id="QJNS01000318">
    <property type="protein sequence ID" value="RYO79689.1"/>
    <property type="molecule type" value="Genomic_DNA"/>
</dbReference>
<accession>A0ABY0GYD6</accession>
<keyword evidence="2" id="KW-1185">Reference proteome</keyword>
<name>A0ABY0GYD6_9PEZI</name>
<protein>
    <submittedName>
        <fullName evidence="1">Uncharacterized protein</fullName>
    </submittedName>
</protein>
<reference evidence="1 2" key="1">
    <citation type="submission" date="2018-06" db="EMBL/GenBank/DDBJ databases">
        <title>Complete Genomes of Monosporascus.</title>
        <authorList>
            <person name="Robinson A.J."/>
            <person name="Natvig D.O."/>
        </authorList>
    </citation>
    <scope>NUCLEOTIDE SEQUENCE [LARGE SCALE GENOMIC DNA]</scope>
    <source>
        <strain evidence="1 2">CBS 609.92</strain>
    </source>
</reference>
<proteinExistence type="predicted"/>
<sequence>MAPARGLLMRSRGLPEPALNRLKKAGVDLSNGYPYNTPRPLYLQHVYQIRDGDRAPAQRHGAACEELGPDFRKIIDGGLAIYRSAHPYLARDDRRRGPDRGESGAILKYLFHVFQSNVDIQNHGSQRALGLRRHTSQAWDSGDVIAEKPYFDPNAPTERQALGCWTKGSCHLMG</sequence>